<proteinExistence type="predicted"/>
<dbReference type="Proteomes" id="UP000254889">
    <property type="component" value="Chromosome"/>
</dbReference>
<feature type="chain" id="PRO_5016674463" evidence="2">
    <location>
        <begin position="22"/>
        <end position="305"/>
    </location>
</feature>
<dbReference type="SUPFAM" id="SSF53474">
    <property type="entry name" value="alpha/beta-Hydrolases"/>
    <property type="match status" value="1"/>
</dbReference>
<organism evidence="4 5">
    <name type="scientific">Pseudolabrys taiwanensis</name>
    <dbReference type="NCBI Taxonomy" id="331696"/>
    <lineage>
        <taxon>Bacteria</taxon>
        <taxon>Pseudomonadati</taxon>
        <taxon>Pseudomonadota</taxon>
        <taxon>Alphaproteobacteria</taxon>
        <taxon>Hyphomicrobiales</taxon>
        <taxon>Xanthobacteraceae</taxon>
        <taxon>Pseudolabrys</taxon>
    </lineage>
</organism>
<evidence type="ECO:0000256" key="1">
    <source>
        <dbReference type="ARBA" id="ARBA00022801"/>
    </source>
</evidence>
<sequence>MSPMSPRLLLLLLLLAYPAAGQDRVDWLSARILAAAAQADDLTFPTEPTALSVTSPRMGLYKPAGPGPFPAIVLAPHCSGLGVNGGSPNLSIGRWAKEMLDHGYIVLLIDSQGARGVDSTCFEPKGAVYHVRGALDVLQATQHLRTIDYVDKKRIAAVGFSWGAMADLIAASKLYQTAFKTGSGFAAFVSIYPACFTFVTPHGSPYEIVLRDINRPGLILLGGEDLEAPASQCVSKLQAAEWSGAPVEWYVFPHATHCWDCAHLDGYSKVDFRGNRITYRFDGDVTADTKRRMFAFLDMVWAGQK</sequence>
<keyword evidence="1" id="KW-0378">Hydrolase</keyword>
<dbReference type="Gene3D" id="3.40.50.1820">
    <property type="entry name" value="alpha/beta hydrolase"/>
    <property type="match status" value="1"/>
</dbReference>
<reference evidence="4 5" key="1">
    <citation type="submission" date="2018-07" db="EMBL/GenBank/DDBJ databases">
        <authorList>
            <person name="Quirk P.G."/>
            <person name="Krulwich T.A."/>
        </authorList>
    </citation>
    <scope>NUCLEOTIDE SEQUENCE [LARGE SCALE GENOMIC DNA]</scope>
    <source>
        <strain evidence="4 5">CC-BB4</strain>
    </source>
</reference>
<gene>
    <name evidence="4" type="ORF">DW352_23000</name>
</gene>
<feature type="domain" description="Dienelactone hydrolase" evidence="3">
    <location>
        <begin position="60"/>
        <end position="267"/>
    </location>
</feature>
<evidence type="ECO:0000313" key="5">
    <source>
        <dbReference type="Proteomes" id="UP000254889"/>
    </source>
</evidence>
<dbReference type="InterPro" id="IPR050261">
    <property type="entry name" value="FrsA_esterase"/>
</dbReference>
<dbReference type="GO" id="GO:0052689">
    <property type="term" value="F:carboxylic ester hydrolase activity"/>
    <property type="evidence" value="ECO:0007669"/>
    <property type="project" value="UniProtKB-ARBA"/>
</dbReference>
<protein>
    <submittedName>
        <fullName evidence="4">Prolyl oligopeptidase</fullName>
    </submittedName>
</protein>
<dbReference type="KEGG" id="ptaw:DW352_23000"/>
<dbReference type="EMBL" id="CP031417">
    <property type="protein sequence ID" value="AXK83132.1"/>
    <property type="molecule type" value="Genomic_DNA"/>
</dbReference>
<keyword evidence="2" id="KW-0732">Signal</keyword>
<accession>A0A346A1T5</accession>
<dbReference type="AlphaFoldDB" id="A0A346A1T5"/>
<name>A0A346A1T5_9HYPH</name>
<dbReference type="InterPro" id="IPR002925">
    <property type="entry name" value="Dienelactn_hydro"/>
</dbReference>
<feature type="signal peptide" evidence="2">
    <location>
        <begin position="1"/>
        <end position="21"/>
    </location>
</feature>
<dbReference type="PANTHER" id="PTHR22946">
    <property type="entry name" value="DIENELACTONE HYDROLASE DOMAIN-CONTAINING PROTEIN-RELATED"/>
    <property type="match status" value="1"/>
</dbReference>
<evidence type="ECO:0000313" key="4">
    <source>
        <dbReference type="EMBL" id="AXK83132.1"/>
    </source>
</evidence>
<evidence type="ECO:0000259" key="3">
    <source>
        <dbReference type="Pfam" id="PF01738"/>
    </source>
</evidence>
<dbReference type="PANTHER" id="PTHR22946:SF9">
    <property type="entry name" value="POLYKETIDE TRANSFERASE AF380"/>
    <property type="match status" value="1"/>
</dbReference>
<keyword evidence="5" id="KW-1185">Reference proteome</keyword>
<dbReference type="InterPro" id="IPR029058">
    <property type="entry name" value="AB_hydrolase_fold"/>
</dbReference>
<evidence type="ECO:0000256" key="2">
    <source>
        <dbReference type="SAM" id="SignalP"/>
    </source>
</evidence>
<dbReference type="RefSeq" id="WP_115693511.1">
    <property type="nucleotide sequence ID" value="NZ_CP031417.1"/>
</dbReference>
<dbReference type="OrthoDB" id="3647650at2"/>
<dbReference type="Pfam" id="PF01738">
    <property type="entry name" value="DLH"/>
    <property type="match status" value="1"/>
</dbReference>